<protein>
    <recommendedName>
        <fullName evidence="3">Nucleoside phosphorylase domain-containing protein</fullName>
    </recommendedName>
</protein>
<gene>
    <name evidence="1" type="ORF">TASIC1_0002011000</name>
</gene>
<accession>A0A6V8QM97</accession>
<dbReference type="OrthoDB" id="10278088at2759"/>
<dbReference type="AlphaFoldDB" id="A0A6V8QM97"/>
<dbReference type="Proteomes" id="UP000517252">
    <property type="component" value="Unassembled WGS sequence"/>
</dbReference>
<evidence type="ECO:0000313" key="1">
    <source>
        <dbReference type="EMBL" id="GFP52926.1"/>
    </source>
</evidence>
<dbReference type="EMBL" id="BLZH01000002">
    <property type="protein sequence ID" value="GFP52926.1"/>
    <property type="molecule type" value="Genomic_DNA"/>
</dbReference>
<evidence type="ECO:0008006" key="3">
    <source>
        <dbReference type="Google" id="ProtNLM"/>
    </source>
</evidence>
<proteinExistence type="predicted"/>
<sequence length="233" mass="26238">MVGYSIGWMVCLYTAYVDARSQLDTFEEDLDWSDNEDTLLATKGTIAGHKVVIAFTQNKKFPRTAGKMTRHIFNDVKLFFIGGVDFVSSHQFDNRPLPSLGDCVLSPGSCRPHLWHEIRQNLKKKARMNAKRLLTAAGDFRAQNPQGVPITMDNVNYNSININALYEMYELSAERQDRICCAEETNYVVPCMIASCMGGFHQGDENFNAWVPFASKASATVIRGIIQNLERLT</sequence>
<reference evidence="1 2" key="1">
    <citation type="submission" date="2020-07" db="EMBL/GenBank/DDBJ databases">
        <title>Trichoderma asperellum IC-1 whole genome shotgun sequence.</title>
        <authorList>
            <person name="Kanamasa S."/>
            <person name="Takahashi H."/>
        </authorList>
    </citation>
    <scope>NUCLEOTIDE SEQUENCE [LARGE SCALE GENOMIC DNA]</scope>
    <source>
        <strain evidence="1 2">IC-1</strain>
    </source>
</reference>
<name>A0A6V8QM97_TRIAP</name>
<evidence type="ECO:0000313" key="2">
    <source>
        <dbReference type="Proteomes" id="UP000517252"/>
    </source>
</evidence>
<comment type="caution">
    <text evidence="1">The sequence shown here is derived from an EMBL/GenBank/DDBJ whole genome shotgun (WGS) entry which is preliminary data.</text>
</comment>
<organism evidence="1 2">
    <name type="scientific">Trichoderma asperellum</name>
    <name type="common">Filamentous fungus</name>
    <dbReference type="NCBI Taxonomy" id="101201"/>
    <lineage>
        <taxon>Eukaryota</taxon>
        <taxon>Fungi</taxon>
        <taxon>Dikarya</taxon>
        <taxon>Ascomycota</taxon>
        <taxon>Pezizomycotina</taxon>
        <taxon>Sordariomycetes</taxon>
        <taxon>Hypocreomycetidae</taxon>
        <taxon>Hypocreales</taxon>
        <taxon>Hypocreaceae</taxon>
        <taxon>Trichoderma</taxon>
    </lineage>
</organism>